<dbReference type="EMBL" id="FP565575">
    <property type="protein sequence ID" value="CBE68019.1"/>
    <property type="molecule type" value="Genomic_DNA"/>
</dbReference>
<dbReference type="Proteomes" id="UP000006898">
    <property type="component" value="Chromosome"/>
</dbReference>
<sequence>MKSVLYGLRHEAFEWGQSCLTEVNALVITGLGWRKVNKKSYLNVSCDSRRPEST</sequence>
<dbReference type="KEGG" id="mox:DAMO_0958"/>
<reference evidence="1 2" key="1">
    <citation type="journal article" date="2010" name="Nature">
        <title>Nitrite-driven anaerobic methane oxidation by oxygenic bacteria.</title>
        <authorList>
            <person name="Ettwig K.F."/>
            <person name="Butler M.K."/>
            <person name="Le Paslier D."/>
            <person name="Pelletier E."/>
            <person name="Mangenot S."/>
            <person name="Kuypers M.M.M."/>
            <person name="Schreiber F."/>
            <person name="Dutilh B.E."/>
            <person name="Zedelius J."/>
            <person name="de Beer D."/>
            <person name="Gloerich J."/>
            <person name="Wessels H.J.C.T."/>
            <person name="van Allen T."/>
            <person name="Luesken F."/>
            <person name="Wu M."/>
            <person name="van de Pas-Schoonen K.T."/>
            <person name="Op den Camp H.J.M."/>
            <person name="Janssen-Megens E.M."/>
            <person name="Francoijs K-J."/>
            <person name="Stunnenberg H."/>
            <person name="Weissenbach J."/>
            <person name="Jetten M.S.M."/>
            <person name="Strous M."/>
        </authorList>
    </citation>
    <scope>NUCLEOTIDE SEQUENCE [LARGE SCALE GENOMIC DNA]</scope>
</reference>
<evidence type="ECO:0000313" key="1">
    <source>
        <dbReference type="EMBL" id="CBE68019.1"/>
    </source>
</evidence>
<accession>D5MMD3</accession>
<dbReference type="AlphaFoldDB" id="D5MMD3"/>
<proteinExistence type="predicted"/>
<organism evidence="1 2">
    <name type="scientific">Methylomirabilis oxygeniifera</name>
    <dbReference type="NCBI Taxonomy" id="671143"/>
    <lineage>
        <taxon>Bacteria</taxon>
        <taxon>Candidatus Methylomirabilota</taxon>
        <taxon>Candidatus Methylomirabilia</taxon>
        <taxon>Candidatus Methylomirabilales</taxon>
        <taxon>Candidatus Methylomirabilaceae</taxon>
        <taxon>Candidatus Methylomirabilis</taxon>
    </lineage>
</organism>
<dbReference type="STRING" id="671143.DAMO_0958"/>
<protein>
    <submittedName>
        <fullName evidence="1">Uncharacterized protein</fullName>
    </submittedName>
</protein>
<gene>
    <name evidence="1" type="ORF">DAMO_0958</name>
</gene>
<name>D5MMD3_METO1</name>
<dbReference type="HOGENOM" id="CLU_3041520_0_0_0"/>
<evidence type="ECO:0000313" key="2">
    <source>
        <dbReference type="Proteomes" id="UP000006898"/>
    </source>
</evidence>